<dbReference type="EMBL" id="JAAALK010000283">
    <property type="protein sequence ID" value="KAG8075243.1"/>
    <property type="molecule type" value="Genomic_DNA"/>
</dbReference>
<organism evidence="1 2">
    <name type="scientific">Zizania palustris</name>
    <name type="common">Northern wild rice</name>
    <dbReference type="NCBI Taxonomy" id="103762"/>
    <lineage>
        <taxon>Eukaryota</taxon>
        <taxon>Viridiplantae</taxon>
        <taxon>Streptophyta</taxon>
        <taxon>Embryophyta</taxon>
        <taxon>Tracheophyta</taxon>
        <taxon>Spermatophyta</taxon>
        <taxon>Magnoliopsida</taxon>
        <taxon>Liliopsida</taxon>
        <taxon>Poales</taxon>
        <taxon>Poaceae</taxon>
        <taxon>BOP clade</taxon>
        <taxon>Oryzoideae</taxon>
        <taxon>Oryzeae</taxon>
        <taxon>Zizaniinae</taxon>
        <taxon>Zizania</taxon>
    </lineage>
</organism>
<dbReference type="AlphaFoldDB" id="A0A8J5W379"/>
<protein>
    <submittedName>
        <fullName evidence="1">Uncharacterized protein</fullName>
    </submittedName>
</protein>
<keyword evidence="2" id="KW-1185">Reference proteome</keyword>
<reference evidence="1" key="1">
    <citation type="journal article" date="2021" name="bioRxiv">
        <title>Whole Genome Assembly and Annotation of Northern Wild Rice, Zizania palustris L., Supports a Whole Genome Duplication in the Zizania Genus.</title>
        <authorList>
            <person name="Haas M."/>
            <person name="Kono T."/>
            <person name="Macchietto M."/>
            <person name="Millas R."/>
            <person name="McGilp L."/>
            <person name="Shao M."/>
            <person name="Duquette J."/>
            <person name="Hirsch C.N."/>
            <person name="Kimball J."/>
        </authorList>
    </citation>
    <scope>NUCLEOTIDE SEQUENCE</scope>
    <source>
        <tissue evidence="1">Fresh leaf tissue</tissue>
    </source>
</reference>
<dbReference type="Proteomes" id="UP000729402">
    <property type="component" value="Unassembled WGS sequence"/>
</dbReference>
<name>A0A8J5W379_ZIZPA</name>
<reference evidence="1" key="2">
    <citation type="submission" date="2021-02" db="EMBL/GenBank/DDBJ databases">
        <authorList>
            <person name="Kimball J.A."/>
            <person name="Haas M.W."/>
            <person name="Macchietto M."/>
            <person name="Kono T."/>
            <person name="Duquette J."/>
            <person name="Shao M."/>
        </authorList>
    </citation>
    <scope>NUCLEOTIDE SEQUENCE</scope>
    <source>
        <tissue evidence="1">Fresh leaf tissue</tissue>
    </source>
</reference>
<comment type="caution">
    <text evidence="1">The sequence shown here is derived from an EMBL/GenBank/DDBJ whole genome shotgun (WGS) entry which is preliminary data.</text>
</comment>
<accession>A0A8J5W379</accession>
<evidence type="ECO:0000313" key="1">
    <source>
        <dbReference type="EMBL" id="KAG8075243.1"/>
    </source>
</evidence>
<evidence type="ECO:0000313" key="2">
    <source>
        <dbReference type="Proteomes" id="UP000729402"/>
    </source>
</evidence>
<sequence>MEKLLPCTLQICNQAGQGDKLSMIPGVVVLVTPKVLPAEANSSSPLKTACLHMALLPVSFVSDSKILPVAIDMDDGSSMHLARTRPLIAPTISRCELPDATWSWN</sequence>
<proteinExistence type="predicted"/>
<gene>
    <name evidence="1" type="ORF">GUJ93_ZPchr0006g44275</name>
</gene>